<evidence type="ECO:0000313" key="1">
    <source>
        <dbReference type="Ensembl" id="ENSPMEP00000016758.1"/>
    </source>
</evidence>
<evidence type="ECO:0000313" key="2">
    <source>
        <dbReference type="Proteomes" id="UP000261480"/>
    </source>
</evidence>
<dbReference type="Pfam" id="PF02393">
    <property type="entry name" value="US22"/>
    <property type="match status" value="1"/>
</dbReference>
<accession>A0A3B3XP56</accession>
<name>A0A3B3XP56_9TELE</name>
<reference evidence="1" key="2">
    <citation type="submission" date="2025-09" db="UniProtKB">
        <authorList>
            <consortium name="Ensembl"/>
        </authorList>
    </citation>
    <scope>IDENTIFICATION</scope>
</reference>
<dbReference type="AlphaFoldDB" id="A0A3B3XP56"/>
<dbReference type="InterPro" id="IPR003360">
    <property type="entry name" value="US22-like"/>
</dbReference>
<dbReference type="Ensembl" id="ENSPMET00000025434.1">
    <property type="protein sequence ID" value="ENSPMEP00000016758.1"/>
    <property type="gene ID" value="ENSPMEG00000019471.1"/>
</dbReference>
<proteinExistence type="predicted"/>
<organism evidence="1 2">
    <name type="scientific">Poecilia mexicana</name>
    <dbReference type="NCBI Taxonomy" id="48701"/>
    <lineage>
        <taxon>Eukaryota</taxon>
        <taxon>Metazoa</taxon>
        <taxon>Chordata</taxon>
        <taxon>Craniata</taxon>
        <taxon>Vertebrata</taxon>
        <taxon>Euteleostomi</taxon>
        <taxon>Actinopterygii</taxon>
        <taxon>Neopterygii</taxon>
        <taxon>Teleostei</taxon>
        <taxon>Neoteleostei</taxon>
        <taxon>Acanthomorphata</taxon>
        <taxon>Ovalentaria</taxon>
        <taxon>Atherinomorphae</taxon>
        <taxon>Cyprinodontiformes</taxon>
        <taxon>Poeciliidae</taxon>
        <taxon>Poeciliinae</taxon>
        <taxon>Poecilia</taxon>
    </lineage>
</organism>
<reference evidence="1" key="1">
    <citation type="submission" date="2025-08" db="UniProtKB">
        <authorList>
            <consortium name="Ensembl"/>
        </authorList>
    </citation>
    <scope>IDENTIFICATION</scope>
</reference>
<protein>
    <submittedName>
        <fullName evidence="1">Uncharacterized protein</fullName>
    </submittedName>
</protein>
<sequence>MASFFCPFHLQGSYYGKWIYLYVVILAVTTRFIFNLNICSSPSERHPLPNSNGAVLTIGPVKDTEYKDRSAVVNRWGKFYLPKPTKMEVIGYMEGTSYPFDQLVLMTCEDQKVYGFDGEDLHLVAFSLDQMFTEGIADPALQSYYRGEAFKDMVSD</sequence>
<dbReference type="Proteomes" id="UP000261480">
    <property type="component" value="Unplaced"/>
</dbReference>
<keyword evidence="2" id="KW-1185">Reference proteome</keyword>